<feature type="compositionally biased region" description="Polar residues" evidence="1">
    <location>
        <begin position="1025"/>
        <end position="1036"/>
    </location>
</feature>
<feature type="region of interest" description="Disordered" evidence="1">
    <location>
        <begin position="987"/>
        <end position="1043"/>
    </location>
</feature>
<feature type="compositionally biased region" description="Basic and acidic residues" evidence="1">
    <location>
        <begin position="944"/>
        <end position="962"/>
    </location>
</feature>
<feature type="compositionally biased region" description="Polar residues" evidence="1">
    <location>
        <begin position="109"/>
        <end position="127"/>
    </location>
</feature>
<feature type="compositionally biased region" description="Low complexity" evidence="1">
    <location>
        <begin position="1346"/>
        <end position="1359"/>
    </location>
</feature>
<feature type="compositionally biased region" description="Basic and acidic residues" evidence="1">
    <location>
        <begin position="1149"/>
        <end position="1165"/>
    </location>
</feature>
<feature type="compositionally biased region" description="Polar residues" evidence="1">
    <location>
        <begin position="180"/>
        <end position="191"/>
    </location>
</feature>
<name>A0ABM4BIV8_HYDVU</name>
<feature type="compositionally biased region" description="Basic and acidic residues" evidence="1">
    <location>
        <begin position="868"/>
        <end position="882"/>
    </location>
</feature>
<organism evidence="2 3">
    <name type="scientific">Hydra vulgaris</name>
    <name type="common">Hydra</name>
    <name type="synonym">Hydra attenuata</name>
    <dbReference type="NCBI Taxonomy" id="6087"/>
    <lineage>
        <taxon>Eukaryota</taxon>
        <taxon>Metazoa</taxon>
        <taxon>Cnidaria</taxon>
        <taxon>Hydrozoa</taxon>
        <taxon>Hydroidolina</taxon>
        <taxon>Anthoathecata</taxon>
        <taxon>Aplanulata</taxon>
        <taxon>Hydridae</taxon>
        <taxon>Hydra</taxon>
    </lineage>
</organism>
<feature type="compositionally biased region" description="Basic and acidic residues" evidence="1">
    <location>
        <begin position="1175"/>
        <end position="1218"/>
    </location>
</feature>
<feature type="region of interest" description="Disordered" evidence="1">
    <location>
        <begin position="531"/>
        <end position="561"/>
    </location>
</feature>
<feature type="compositionally biased region" description="Basic and acidic residues" evidence="1">
    <location>
        <begin position="904"/>
        <end position="918"/>
    </location>
</feature>
<feature type="compositionally biased region" description="Basic residues" evidence="1">
    <location>
        <begin position="416"/>
        <end position="430"/>
    </location>
</feature>
<feature type="compositionally biased region" description="Basic and acidic residues" evidence="1">
    <location>
        <begin position="333"/>
        <end position="354"/>
    </location>
</feature>
<reference evidence="3" key="1">
    <citation type="submission" date="2025-08" db="UniProtKB">
        <authorList>
            <consortium name="RefSeq"/>
        </authorList>
    </citation>
    <scope>IDENTIFICATION</scope>
</reference>
<feature type="compositionally biased region" description="Basic residues" evidence="1">
    <location>
        <begin position="693"/>
        <end position="708"/>
    </location>
</feature>
<feature type="region of interest" description="Disordered" evidence="1">
    <location>
        <begin position="1323"/>
        <end position="1375"/>
    </location>
</feature>
<accession>A0ABM4BIV8</accession>
<feature type="compositionally biased region" description="Basic residues" evidence="1">
    <location>
        <begin position="883"/>
        <end position="894"/>
    </location>
</feature>
<feature type="compositionally biased region" description="Basic and acidic residues" evidence="1">
    <location>
        <begin position="1334"/>
        <end position="1343"/>
    </location>
</feature>
<feature type="compositionally biased region" description="Basic residues" evidence="1">
    <location>
        <begin position="355"/>
        <end position="383"/>
    </location>
</feature>
<keyword evidence="2" id="KW-1185">Reference proteome</keyword>
<evidence type="ECO:0000256" key="1">
    <source>
        <dbReference type="SAM" id="MobiDB-lite"/>
    </source>
</evidence>
<feature type="compositionally biased region" description="Basic and acidic residues" evidence="1">
    <location>
        <begin position="1130"/>
        <end position="1141"/>
    </location>
</feature>
<proteinExistence type="predicted"/>
<evidence type="ECO:0000313" key="3">
    <source>
        <dbReference type="RefSeq" id="XP_065648957.1"/>
    </source>
</evidence>
<feature type="compositionally biased region" description="Basic and acidic residues" evidence="1">
    <location>
        <begin position="1226"/>
        <end position="1250"/>
    </location>
</feature>
<feature type="region of interest" description="Disordered" evidence="1">
    <location>
        <begin position="91"/>
        <end position="191"/>
    </location>
</feature>
<feature type="compositionally biased region" description="Basic and acidic residues" evidence="1">
    <location>
        <begin position="153"/>
        <end position="179"/>
    </location>
</feature>
<feature type="compositionally biased region" description="Basic and acidic residues" evidence="1">
    <location>
        <begin position="92"/>
        <end position="104"/>
    </location>
</feature>
<feature type="compositionally biased region" description="Basic residues" evidence="1">
    <location>
        <begin position="1366"/>
        <end position="1375"/>
    </location>
</feature>
<dbReference type="RefSeq" id="XP_065648957.1">
    <property type="nucleotide sequence ID" value="XM_065792885.1"/>
</dbReference>
<feature type="region of interest" description="Disordered" evidence="1">
    <location>
        <begin position="642"/>
        <end position="760"/>
    </location>
</feature>
<feature type="region of interest" description="Disordered" evidence="1">
    <location>
        <begin position="795"/>
        <end position="969"/>
    </location>
</feature>
<gene>
    <name evidence="3" type="primary">LOC100199824</name>
</gene>
<feature type="compositionally biased region" description="Basic and acidic residues" evidence="1">
    <location>
        <begin position="987"/>
        <end position="1024"/>
    </location>
</feature>
<feature type="compositionally biased region" description="Basic residues" evidence="1">
    <location>
        <begin position="729"/>
        <end position="757"/>
    </location>
</feature>
<feature type="compositionally biased region" description="Basic residues" evidence="1">
    <location>
        <begin position="143"/>
        <end position="152"/>
    </location>
</feature>
<dbReference type="GeneID" id="100199824"/>
<feature type="compositionally biased region" description="Basic and acidic residues" evidence="1">
    <location>
        <begin position="650"/>
        <end position="671"/>
    </location>
</feature>
<feature type="region of interest" description="Disordered" evidence="1">
    <location>
        <begin position="292"/>
        <end position="451"/>
    </location>
</feature>
<feature type="region of interest" description="Disordered" evidence="1">
    <location>
        <begin position="472"/>
        <end position="497"/>
    </location>
</feature>
<feature type="compositionally biased region" description="Acidic residues" evidence="1">
    <location>
        <begin position="838"/>
        <end position="851"/>
    </location>
</feature>
<feature type="region of interest" description="Disordered" evidence="1">
    <location>
        <begin position="1104"/>
        <end position="1261"/>
    </location>
</feature>
<sequence>MSQLIMAESSWSASTLRRSSFLKILTTDELRFPNTLSKEDLVSHLKDRNIIKDEILERSTLVSLFKKHISPLPQRENINRIQNISQGVSFHETSRLQKKPKMEIESDNDSGGSSIITDETRPKSNALTVKIPAVSKGELRGSKPVKLKRKKSSDKVSEQAYKKSSKNEESSFYDHDKEIQSSTASNQQQFSGIRQNLTSKSTGEQIINKDNSFTQEVSRKFTLTANKEDTRKIQKRNVECESKDFSESIEIIDDDNDDDIKQANEKLAIIDENPETIQVSVGRDKNRSAVVLSKDESRKMKNSSSREFVDSADDGGNDAQNDVFKSYTSQDRVLNDQERHFSKDDTARSRDSNVRKQRHLSKSPQRRSPRRISPRQRRSRSPRNRYVQDNYRPTWQQHGRPIRREVGRFNNNTRYGRGHFHQNRFQHSQRRFSPPRTRWIPDRRNDRGNIQGSRFSTAYRRSNSVERARLAERKRMDEEKLREKESTNAQRKRMEEELREIESKIETKKKSKLKRQENKIDSLDVNVAIHSINAPDKKEMSSENVSTKTQEKKFNDSKQSSLDSSLGIYEASTVTDCHEDIAEQQKENFARVPYISSDKRDRPISELRHTITEKYHDTPHIKIEPSHSDHILLTKENIDIKNQVLTSDDSDAKSEDTSKKSELNETEKSEEGETDLSDSSDDSSSTDESDSLKKKKKRSKKKKSKKHYSSSSDSDSTDIDSDSSDDSIKKKKKKKRKIKKKSLKKLKNLKRKVKKERKGALNEDELKVWFEEQKAKLCDELREQLKKELISSNVNKSDVVSDEQNVKDTEIHDEFDEDNQIAGVSGILSKDPSAIALQDDEIDTPPCEEEVFNVFKSDDDLELDSEDDNWKRHGIRDSEGRKSSRGTRDKHRSNKSQQKSQGDSNDKVHSTSDGKDEILNQQQVSKGERELNFEKSIVSHTSRKKNDENRKKNRFDQRDTQDSNKTTLISQKEFYFEKKDSIEVDHKRKGVSRENHSENTLRTLQRESIFEKPRDSRFDKEVKSTSRSKSFHSAENIQYDEPGQSIEASDAFFSKSFSQVDDTSNEVAMASKVRASGFSGFLSFPKESRKSCKPGLEDIQVAESSGHWEAPFSTTPVRSQKVIASPMSDGSRRKSYEKAGEKQTLIEQSEDHGILRSRQVDEKTKKTSGKYGSNTEKRDLHQKNRDDYQRVDVHHQEKIDSRRQRTDEKHERENKYREGGNQLRNNEIERYRSDNQEIIHRDSNKDRNFESNRNNKNNFRSMYYNRNVYDGSKQHKSNYDHSFSENVNYSKSGRANVYVEKNNENRNRSSVFAEEMHDNRKRLNDFHGGINDNVDSKLKKRDNALSSNSGDSGEYSSNNPLNYTKPQKHYRGKRK</sequence>
<feature type="compositionally biased region" description="Acidic residues" evidence="1">
    <location>
        <begin position="672"/>
        <end position="689"/>
    </location>
</feature>
<protein>
    <submittedName>
        <fullName evidence="3">Dentin sialophosphoprotein isoform X3</fullName>
    </submittedName>
</protein>
<dbReference type="Proteomes" id="UP001652625">
    <property type="component" value="Chromosome 03"/>
</dbReference>
<feature type="compositionally biased region" description="Acidic residues" evidence="1">
    <location>
        <begin position="715"/>
        <end position="725"/>
    </location>
</feature>
<feature type="compositionally biased region" description="Low complexity" evidence="1">
    <location>
        <begin position="1251"/>
        <end position="1261"/>
    </location>
</feature>
<evidence type="ECO:0000313" key="2">
    <source>
        <dbReference type="Proteomes" id="UP001652625"/>
    </source>
</evidence>